<dbReference type="AlphaFoldDB" id="A0A261R1A2"/>
<dbReference type="PROSITE" id="PS50405">
    <property type="entry name" value="GST_CTER"/>
    <property type="match status" value="1"/>
</dbReference>
<feature type="domain" description="GST C-terminal" evidence="2">
    <location>
        <begin position="91"/>
        <end position="213"/>
    </location>
</feature>
<evidence type="ECO:0000259" key="1">
    <source>
        <dbReference type="PROSITE" id="PS50404"/>
    </source>
</evidence>
<dbReference type="CDD" id="cd03057">
    <property type="entry name" value="GST_N_Beta"/>
    <property type="match status" value="1"/>
</dbReference>
<evidence type="ECO:0000259" key="2">
    <source>
        <dbReference type="PROSITE" id="PS50405"/>
    </source>
</evidence>
<dbReference type="PANTHER" id="PTHR44051:SF8">
    <property type="entry name" value="GLUTATHIONE S-TRANSFERASE GSTA"/>
    <property type="match status" value="1"/>
</dbReference>
<dbReference type="Pfam" id="PF13409">
    <property type="entry name" value="GST_N_2"/>
    <property type="match status" value="1"/>
</dbReference>
<organism evidence="3 4">
    <name type="scientific">Bordetella genomosp. 9</name>
    <dbReference type="NCBI Taxonomy" id="1416803"/>
    <lineage>
        <taxon>Bacteria</taxon>
        <taxon>Pseudomonadati</taxon>
        <taxon>Pseudomonadota</taxon>
        <taxon>Betaproteobacteria</taxon>
        <taxon>Burkholderiales</taxon>
        <taxon>Alcaligenaceae</taxon>
        <taxon>Bordetella</taxon>
    </lineage>
</organism>
<dbReference type="InterPro" id="IPR036282">
    <property type="entry name" value="Glutathione-S-Trfase_C_sf"/>
</dbReference>
<dbReference type="InterPro" id="IPR036249">
    <property type="entry name" value="Thioredoxin-like_sf"/>
</dbReference>
<dbReference type="Proteomes" id="UP000216857">
    <property type="component" value="Unassembled WGS sequence"/>
</dbReference>
<name>A0A261R1A2_9BORD</name>
<protein>
    <submittedName>
        <fullName evidence="3">Glutathione S-transferase</fullName>
    </submittedName>
</protein>
<evidence type="ECO:0000313" key="4">
    <source>
        <dbReference type="Proteomes" id="UP000216857"/>
    </source>
</evidence>
<dbReference type="Gene3D" id="1.20.1050.10">
    <property type="match status" value="1"/>
</dbReference>
<dbReference type="Gene3D" id="3.40.30.10">
    <property type="entry name" value="Glutaredoxin"/>
    <property type="match status" value="1"/>
</dbReference>
<comment type="caution">
    <text evidence="3">The sequence shown here is derived from an EMBL/GenBank/DDBJ whole genome shotgun (WGS) entry which is preliminary data.</text>
</comment>
<dbReference type="EMBL" id="NEVJ01000003">
    <property type="protein sequence ID" value="OZI18761.1"/>
    <property type="molecule type" value="Genomic_DNA"/>
</dbReference>
<evidence type="ECO:0000313" key="3">
    <source>
        <dbReference type="EMBL" id="OZI18761.1"/>
    </source>
</evidence>
<proteinExistence type="predicted"/>
<dbReference type="OrthoDB" id="8772754at2"/>
<dbReference type="InterPro" id="IPR040079">
    <property type="entry name" value="Glutathione_S-Trfase"/>
</dbReference>
<feature type="domain" description="GST N-terminal" evidence="1">
    <location>
        <begin position="1"/>
        <end position="85"/>
    </location>
</feature>
<dbReference type="PANTHER" id="PTHR44051">
    <property type="entry name" value="GLUTATHIONE S-TRANSFERASE-RELATED"/>
    <property type="match status" value="1"/>
</dbReference>
<dbReference type="InterPro" id="IPR010987">
    <property type="entry name" value="Glutathione-S-Trfase_C-like"/>
</dbReference>
<dbReference type="RefSeq" id="WP_094847447.1">
    <property type="nucleotide sequence ID" value="NZ_NEVJ01000003.1"/>
</dbReference>
<keyword evidence="4" id="KW-1185">Reference proteome</keyword>
<reference evidence="3" key="1">
    <citation type="submission" date="2017-05" db="EMBL/GenBank/DDBJ databases">
        <title>Complete and WGS of Bordetella genogroups.</title>
        <authorList>
            <person name="Spilker T."/>
            <person name="Lipuma J."/>
        </authorList>
    </citation>
    <scope>NUCLEOTIDE SEQUENCE</scope>
    <source>
        <strain evidence="3">AU21707</strain>
    </source>
</reference>
<dbReference type="GO" id="GO:0016740">
    <property type="term" value="F:transferase activity"/>
    <property type="evidence" value="ECO:0007669"/>
    <property type="project" value="UniProtKB-KW"/>
</dbReference>
<accession>A0A261R1A2</accession>
<dbReference type="SUPFAM" id="SSF47616">
    <property type="entry name" value="GST C-terminal domain-like"/>
    <property type="match status" value="1"/>
</dbReference>
<dbReference type="SUPFAM" id="SSF52833">
    <property type="entry name" value="Thioredoxin-like"/>
    <property type="match status" value="1"/>
</dbReference>
<dbReference type="PROSITE" id="PS50404">
    <property type="entry name" value="GST_NTER"/>
    <property type="match status" value="1"/>
</dbReference>
<dbReference type="InterPro" id="IPR004045">
    <property type="entry name" value="Glutathione_S-Trfase_N"/>
</dbReference>
<gene>
    <name evidence="3" type="ORF">CAL26_13775</name>
</gene>
<sequence length="215" mass="23956">MKLYIAKATCSLAVQIVLNELGIHQEAELIHYDVFNKSTSSGDDYAQVNPLGYVPVLQLDNAGRDLLAETVVIASYLADQHPESGLVPARGTLERVRMEALLNFTATEIAQKHIPLMRKLLTEDGVAWTRNKLVLAYTRLDNMLADGRSWLTGDRFTVLDAYVWATFWHERSGVAIGHLKNLMAYKARIEDRRSVIKALADEAALVARHQARAAA</sequence>
<dbReference type="SFLD" id="SFLDS00019">
    <property type="entry name" value="Glutathione_Transferase_(cytos"/>
    <property type="match status" value="1"/>
</dbReference>